<gene>
    <name evidence="2" type="ORF">C3H57_06410</name>
</gene>
<evidence type="ECO:0000313" key="3">
    <source>
        <dbReference type="Proteomes" id="UP000288507"/>
    </source>
</evidence>
<dbReference type="EMBL" id="PRBV01000009">
    <property type="protein sequence ID" value="RTJ78942.1"/>
    <property type="molecule type" value="Genomic_DNA"/>
</dbReference>
<accession>A0A431C1F6</accession>
<proteinExistence type="predicted"/>
<keyword evidence="1" id="KW-0472">Membrane</keyword>
<feature type="transmembrane region" description="Helical" evidence="1">
    <location>
        <begin position="42"/>
        <end position="59"/>
    </location>
</feature>
<name>A0A431C1F6_CAMJU</name>
<protein>
    <submittedName>
        <fullName evidence="2">Uncharacterized protein</fullName>
    </submittedName>
</protein>
<keyword evidence="1" id="KW-1133">Transmembrane helix</keyword>
<sequence>MVNYMIAGCKHVRLSLLGYKEMNEDFKKLHDYVQSIKLNPKFILMLEFYYLIWIILEIVN</sequence>
<keyword evidence="1" id="KW-0812">Transmembrane</keyword>
<dbReference type="Proteomes" id="UP000288507">
    <property type="component" value="Unassembled WGS sequence"/>
</dbReference>
<evidence type="ECO:0000256" key="1">
    <source>
        <dbReference type="SAM" id="Phobius"/>
    </source>
</evidence>
<dbReference type="AlphaFoldDB" id="A0A431C1F6"/>
<reference evidence="2 3" key="1">
    <citation type="journal article" date="2019" name="Appl. Environ. Microbiol.">
        <title>Population genetics and characterization of Campylobacter jejuni isolates in western jackdaws and game birds in Finland.</title>
        <authorList>
            <person name="Kovanen S."/>
            <person name="Rossi M."/>
            <person name="Pohja-Mykra M."/>
            <person name="Nieminen T."/>
            <person name="Raunio-Saarnisto M."/>
            <person name="Sauvala M."/>
            <person name="Fredriksson-Ahomaa M."/>
            <person name="Hanninen M.L."/>
            <person name="Kivisto R."/>
        </authorList>
    </citation>
    <scope>NUCLEOTIDE SEQUENCE [LARGE SCALE GENOMIC DNA]</scope>
    <source>
        <strain evidence="2 3">CB313</strain>
    </source>
</reference>
<evidence type="ECO:0000313" key="2">
    <source>
        <dbReference type="EMBL" id="RTJ78942.1"/>
    </source>
</evidence>
<comment type="caution">
    <text evidence="2">The sequence shown here is derived from an EMBL/GenBank/DDBJ whole genome shotgun (WGS) entry which is preliminary data.</text>
</comment>
<organism evidence="2 3">
    <name type="scientific">Campylobacter jejuni</name>
    <dbReference type="NCBI Taxonomy" id="197"/>
    <lineage>
        <taxon>Bacteria</taxon>
        <taxon>Pseudomonadati</taxon>
        <taxon>Campylobacterota</taxon>
        <taxon>Epsilonproteobacteria</taxon>
        <taxon>Campylobacterales</taxon>
        <taxon>Campylobacteraceae</taxon>
        <taxon>Campylobacter</taxon>
    </lineage>
</organism>